<dbReference type="Gene3D" id="3.30.70.270">
    <property type="match status" value="2"/>
</dbReference>
<dbReference type="GeneID" id="127740581"/>
<evidence type="ECO:0000259" key="2">
    <source>
        <dbReference type="PROSITE" id="PS50878"/>
    </source>
</evidence>
<dbReference type="Pfam" id="PF17919">
    <property type="entry name" value="RT_RNaseH_2"/>
    <property type="match status" value="1"/>
</dbReference>
<dbReference type="InterPro" id="IPR043128">
    <property type="entry name" value="Rev_trsase/Diguanyl_cyclase"/>
</dbReference>
<evidence type="ECO:0000256" key="1">
    <source>
        <dbReference type="ARBA" id="ARBA00023268"/>
    </source>
</evidence>
<organism evidence="4 5">
    <name type="scientific">Arachis duranensis</name>
    <name type="common">Wild peanut</name>
    <dbReference type="NCBI Taxonomy" id="130453"/>
    <lineage>
        <taxon>Eukaryota</taxon>
        <taxon>Viridiplantae</taxon>
        <taxon>Streptophyta</taxon>
        <taxon>Embryophyta</taxon>
        <taxon>Tracheophyta</taxon>
        <taxon>Spermatophyta</taxon>
        <taxon>Magnoliopsida</taxon>
        <taxon>eudicotyledons</taxon>
        <taxon>Gunneridae</taxon>
        <taxon>Pentapetalae</taxon>
        <taxon>rosids</taxon>
        <taxon>fabids</taxon>
        <taxon>Fabales</taxon>
        <taxon>Fabaceae</taxon>
        <taxon>Papilionoideae</taxon>
        <taxon>50 kb inversion clade</taxon>
        <taxon>dalbergioids sensu lato</taxon>
        <taxon>Dalbergieae</taxon>
        <taxon>Pterocarpus clade</taxon>
        <taxon>Arachis</taxon>
    </lineage>
</organism>
<reference evidence="5" key="2">
    <citation type="submission" date="2025-08" db="UniProtKB">
        <authorList>
            <consortium name="RefSeq"/>
        </authorList>
    </citation>
    <scope>IDENTIFICATION</scope>
    <source>
        <tissue evidence="5">Whole plant</tissue>
    </source>
</reference>
<dbReference type="PROSITE" id="PS50878">
    <property type="entry name" value="RT_POL"/>
    <property type="match status" value="1"/>
</dbReference>
<dbReference type="Proteomes" id="UP000515211">
    <property type="component" value="Chromosome 7"/>
</dbReference>
<dbReference type="InterPro" id="IPR050951">
    <property type="entry name" value="Retrovirus_Pol_polyprotein"/>
</dbReference>
<dbReference type="PANTHER" id="PTHR37984">
    <property type="entry name" value="PROTEIN CBG26694"/>
    <property type="match status" value="1"/>
</dbReference>
<name>A0A9C6TBU9_ARADU</name>
<evidence type="ECO:0000313" key="5">
    <source>
        <dbReference type="RefSeq" id="XP_052107619.1"/>
    </source>
</evidence>
<dbReference type="RefSeq" id="XP_052107619.1">
    <property type="nucleotide sequence ID" value="XM_052251659.1"/>
</dbReference>
<dbReference type="InterPro" id="IPR036397">
    <property type="entry name" value="RNaseH_sf"/>
</dbReference>
<feature type="domain" description="Reverse transcriptase" evidence="2">
    <location>
        <begin position="1"/>
        <end position="67"/>
    </location>
</feature>
<evidence type="ECO:0000259" key="3">
    <source>
        <dbReference type="PROSITE" id="PS50994"/>
    </source>
</evidence>
<protein>
    <submittedName>
        <fullName evidence="5">Uncharacterized protein LOC127740581</fullName>
    </submittedName>
</protein>
<proteinExistence type="predicted"/>
<dbReference type="InterPro" id="IPR000477">
    <property type="entry name" value="RT_dom"/>
</dbReference>
<keyword evidence="1" id="KW-0511">Multifunctional enzyme</keyword>
<reference evidence="4" key="1">
    <citation type="journal article" date="2016" name="Nat. Genet.">
        <title>The genome sequences of Arachis duranensis and Arachis ipaensis, the diploid ancestors of cultivated peanut.</title>
        <authorList>
            <person name="Bertioli D.J."/>
            <person name="Cannon S.B."/>
            <person name="Froenicke L."/>
            <person name="Huang G."/>
            <person name="Farmer A.D."/>
            <person name="Cannon E.K."/>
            <person name="Liu X."/>
            <person name="Gao D."/>
            <person name="Clevenger J."/>
            <person name="Dash S."/>
            <person name="Ren L."/>
            <person name="Moretzsohn M.C."/>
            <person name="Shirasawa K."/>
            <person name="Huang W."/>
            <person name="Vidigal B."/>
            <person name="Abernathy B."/>
            <person name="Chu Y."/>
            <person name="Niederhuth C.E."/>
            <person name="Umale P."/>
            <person name="Araujo A.C."/>
            <person name="Kozik A."/>
            <person name="Kim K.D."/>
            <person name="Burow M.D."/>
            <person name="Varshney R.K."/>
            <person name="Wang X."/>
            <person name="Zhang X."/>
            <person name="Barkley N."/>
            <person name="Guimaraes P.M."/>
            <person name="Isobe S."/>
            <person name="Guo B."/>
            <person name="Liao B."/>
            <person name="Stalker H.T."/>
            <person name="Schmitz R.J."/>
            <person name="Scheffler B.E."/>
            <person name="Leal-Bertioli S.C."/>
            <person name="Xun X."/>
            <person name="Jackson S.A."/>
            <person name="Michelmore R."/>
            <person name="Ozias-Akins P."/>
        </authorList>
    </citation>
    <scope>NUCLEOTIDE SEQUENCE [LARGE SCALE GENOMIC DNA]</scope>
    <source>
        <strain evidence="4">cv. V14167</strain>
    </source>
</reference>
<dbReference type="KEGG" id="adu:127740581"/>
<dbReference type="Pfam" id="PF00078">
    <property type="entry name" value="RVT_1"/>
    <property type="match status" value="1"/>
</dbReference>
<dbReference type="GO" id="GO:0015074">
    <property type="term" value="P:DNA integration"/>
    <property type="evidence" value="ECO:0007669"/>
    <property type="project" value="InterPro"/>
</dbReference>
<dbReference type="InterPro" id="IPR012337">
    <property type="entry name" value="RNaseH-like_sf"/>
</dbReference>
<dbReference type="InterPro" id="IPR001584">
    <property type="entry name" value="Integrase_cat-core"/>
</dbReference>
<dbReference type="SUPFAM" id="SSF56672">
    <property type="entry name" value="DNA/RNA polymerases"/>
    <property type="match status" value="1"/>
</dbReference>
<dbReference type="InterPro" id="IPR041577">
    <property type="entry name" value="RT_RNaseH_2"/>
</dbReference>
<feature type="domain" description="Integrase catalytic" evidence="3">
    <location>
        <begin position="248"/>
        <end position="343"/>
    </location>
</feature>
<keyword evidence="4" id="KW-1185">Reference proteome</keyword>
<evidence type="ECO:0000313" key="4">
    <source>
        <dbReference type="Proteomes" id="UP000515211"/>
    </source>
</evidence>
<dbReference type="Gene3D" id="3.30.420.10">
    <property type="entry name" value="Ribonuclease H-like superfamily/Ribonuclease H"/>
    <property type="match status" value="1"/>
</dbReference>
<accession>A0A9C6TBU9</accession>
<dbReference type="PROSITE" id="PS50994">
    <property type="entry name" value="INTEGRASE"/>
    <property type="match status" value="1"/>
</dbReference>
<dbReference type="InterPro" id="IPR043502">
    <property type="entry name" value="DNA/RNA_pol_sf"/>
</dbReference>
<dbReference type="SUPFAM" id="SSF53098">
    <property type="entry name" value="Ribonuclease H-like"/>
    <property type="match status" value="1"/>
</dbReference>
<dbReference type="GO" id="GO:0003824">
    <property type="term" value="F:catalytic activity"/>
    <property type="evidence" value="ECO:0007669"/>
    <property type="project" value="UniProtKB-KW"/>
</dbReference>
<dbReference type="AlphaFoldDB" id="A0A9C6TBU9"/>
<gene>
    <name evidence="5" type="primary">LOC127740581</name>
</gene>
<dbReference type="PANTHER" id="PTHR37984:SF5">
    <property type="entry name" value="PROTEIN NYNRIN-LIKE"/>
    <property type="match status" value="1"/>
</dbReference>
<sequence>MSKVFKELIGKSVEVYIDDILVKTVKPSNLVADLEVVFGSLRKRNMRLNPLKCMFAMEAGKFLGLMITQQGVEAKPDKWKAILRMTSPGCMKDVQRLASRFTILSHFLRASTAKALPLFNLMKKGITFEWTPSCDETFNHFKRILSKPSVLGKPKEGETLYLYIAVTEVAMAAVLIQEEDKLQQLVYFISKVLQGAEMRKGIGKEARESGILLALYDDGCPRIREEVLEMPGECEFLQGPNRRAESMLASRPFSQWGVNLLGQFLVAPRQVKNLIVAIDYYTKWVEAEPLASILTTNCQKFFWRQVIAMFEIPEIVVSNNGTHFFDRKFGEFLTGLGFKQKTTPQCSTEETPFRLTYGVDAGDGHLSKVVLKQRIALRYNRKVLNRNFEEGDLVLRRNDIDPPTPRGGKLAAN</sequence>
<dbReference type="GO" id="GO:0003676">
    <property type="term" value="F:nucleic acid binding"/>
    <property type="evidence" value="ECO:0007669"/>
    <property type="project" value="InterPro"/>
</dbReference>